<keyword evidence="1" id="KW-1185">Reference proteome</keyword>
<accession>A0A1I7WNP9</accession>
<dbReference type="WBParaSite" id="Hba_06775">
    <property type="protein sequence ID" value="Hba_06775"/>
    <property type="gene ID" value="Hba_06775"/>
</dbReference>
<protein>
    <submittedName>
        <fullName evidence="2">Transposase</fullName>
    </submittedName>
</protein>
<dbReference type="AlphaFoldDB" id="A0A1I7WNP9"/>
<dbReference type="Proteomes" id="UP000095283">
    <property type="component" value="Unplaced"/>
</dbReference>
<name>A0A1I7WNP9_HETBA</name>
<reference evidence="2" key="1">
    <citation type="submission" date="2016-11" db="UniProtKB">
        <authorList>
            <consortium name="WormBaseParasite"/>
        </authorList>
    </citation>
    <scope>IDENTIFICATION</scope>
</reference>
<evidence type="ECO:0000313" key="1">
    <source>
        <dbReference type="Proteomes" id="UP000095283"/>
    </source>
</evidence>
<organism evidence="1 2">
    <name type="scientific">Heterorhabditis bacteriophora</name>
    <name type="common">Entomopathogenic nematode worm</name>
    <dbReference type="NCBI Taxonomy" id="37862"/>
    <lineage>
        <taxon>Eukaryota</taxon>
        <taxon>Metazoa</taxon>
        <taxon>Ecdysozoa</taxon>
        <taxon>Nematoda</taxon>
        <taxon>Chromadorea</taxon>
        <taxon>Rhabditida</taxon>
        <taxon>Rhabditina</taxon>
        <taxon>Rhabditomorpha</taxon>
        <taxon>Strongyloidea</taxon>
        <taxon>Heterorhabditidae</taxon>
        <taxon>Heterorhabditis</taxon>
    </lineage>
</organism>
<evidence type="ECO:0000313" key="2">
    <source>
        <dbReference type="WBParaSite" id="Hba_06775"/>
    </source>
</evidence>
<sequence>MKKCQQLPQEHKDERLHWARIFMGCDWGKAQLLRVFKKKPIN</sequence>
<proteinExistence type="predicted"/>